<reference evidence="5" key="1">
    <citation type="submission" date="2020-01" db="EMBL/GenBank/DDBJ databases">
        <title>Draft genome sequence of the Termite Coptotermes fromosanus.</title>
        <authorList>
            <person name="Itakura S."/>
            <person name="Yosikawa Y."/>
            <person name="Umezawa K."/>
        </authorList>
    </citation>
    <scope>NUCLEOTIDE SEQUENCE [LARGE SCALE GENOMIC DNA]</scope>
</reference>
<evidence type="ECO:0000256" key="1">
    <source>
        <dbReference type="SAM" id="MobiDB-lite"/>
    </source>
</evidence>
<accession>A0A6L2PBW9</accession>
<feature type="domain" description="ZP" evidence="3">
    <location>
        <begin position="262"/>
        <end position="513"/>
    </location>
</feature>
<keyword evidence="2" id="KW-1133">Transmembrane helix</keyword>
<keyword evidence="2" id="KW-0472">Membrane</keyword>
<dbReference type="InterPro" id="IPR001507">
    <property type="entry name" value="ZP_dom"/>
</dbReference>
<dbReference type="Proteomes" id="UP000502823">
    <property type="component" value="Unassembled WGS sequence"/>
</dbReference>
<feature type="transmembrane region" description="Helical" evidence="2">
    <location>
        <begin position="574"/>
        <end position="597"/>
    </location>
</feature>
<feature type="region of interest" description="Disordered" evidence="1">
    <location>
        <begin position="77"/>
        <end position="252"/>
    </location>
</feature>
<dbReference type="SMART" id="SM00241">
    <property type="entry name" value="ZP"/>
    <property type="match status" value="1"/>
</dbReference>
<proteinExistence type="predicted"/>
<comment type="caution">
    <text evidence="4">The sequence shown here is derived from an EMBL/GenBank/DDBJ whole genome shotgun (WGS) entry which is preliminary data.</text>
</comment>
<evidence type="ECO:0000256" key="2">
    <source>
        <dbReference type="SAM" id="Phobius"/>
    </source>
</evidence>
<feature type="compositionally biased region" description="Pro residues" evidence="1">
    <location>
        <begin position="141"/>
        <end position="172"/>
    </location>
</feature>
<feature type="compositionally biased region" description="Pro residues" evidence="1">
    <location>
        <begin position="180"/>
        <end position="191"/>
    </location>
</feature>
<dbReference type="PANTHER" id="PTHR46560:SF4">
    <property type="entry name" value="DUSKY"/>
    <property type="match status" value="1"/>
</dbReference>
<dbReference type="EMBL" id="BLKM01000101">
    <property type="protein sequence ID" value="GFG28930.1"/>
    <property type="molecule type" value="Genomic_DNA"/>
</dbReference>
<dbReference type="PROSITE" id="PS51034">
    <property type="entry name" value="ZP_2"/>
    <property type="match status" value="1"/>
</dbReference>
<gene>
    <name evidence="4" type="ORF">Cfor_00335</name>
</gene>
<dbReference type="InterPro" id="IPR056953">
    <property type="entry name" value="CUT_N"/>
</dbReference>
<evidence type="ECO:0000259" key="3">
    <source>
        <dbReference type="PROSITE" id="PS51034"/>
    </source>
</evidence>
<dbReference type="PANTHER" id="PTHR46560">
    <property type="entry name" value="CYPHER, ISOFORM B"/>
    <property type="match status" value="1"/>
</dbReference>
<feature type="compositionally biased region" description="Pro residues" evidence="1">
    <location>
        <begin position="124"/>
        <end position="134"/>
    </location>
</feature>
<name>A0A6L2PBW9_COPFO</name>
<evidence type="ECO:0000313" key="4">
    <source>
        <dbReference type="EMBL" id="GFG28930.1"/>
    </source>
</evidence>
<dbReference type="Pfam" id="PF25057">
    <property type="entry name" value="CUT_N"/>
    <property type="match status" value="1"/>
</dbReference>
<dbReference type="InParanoid" id="A0A6L2PBW9"/>
<keyword evidence="5" id="KW-1185">Reference proteome</keyword>
<feature type="compositionally biased region" description="Pro residues" evidence="1">
    <location>
        <begin position="208"/>
        <end position="240"/>
    </location>
</feature>
<dbReference type="AlphaFoldDB" id="A0A6L2PBW9"/>
<dbReference type="Gene3D" id="2.60.40.3210">
    <property type="entry name" value="Zona pellucida, ZP-N domain"/>
    <property type="match status" value="1"/>
</dbReference>
<sequence length="622" mass="69191">MPLFRLFRSDCVYLVFQVLVKVSAGDDEQHALFFHTGSLDPVDHFTPDLDDAEARQIRQTELTVRSILEWLQGRYTQPSRKIQRSSNRHEASASQPARQYLPVPEQPTKEHPRPFQPSPTVSPTLPPSTPPQPPSITYYPSQPPPPSTHRPPSPSYPQPVPPSTQYPFPPSVAPTGYPESHPPYPPFPPSPELETEYQPLQTTLQPPGEAPYQPPPQTPQPQPPQPPQPQPPQPPQPQPPQATETNDIEGVHPPHIHSIEVQCAKDQMTINLEFNRAFYGVIYSKGFYKDATCRYVNEGTGQVRYSFTVHLSACGTQFIDQFKEGGQAYLENVLVIQNEPGIQEVWDTIRRVRCLWEGNIRESLSVSLAIGMLNQEIVTFSGDTAVARLDIQMGRGPFAPAATGLVKIGETMTLVVSVEGDPAFDIQVRDCVARDISSINVVKLTDERGCVLRPKLIGAFQKTRDTGSSGLSIIAYAFFQAFKFPDVMDLTLECNVELCKTECDSCPVEGQNIDPARRRRRDLWVNNSTLGDPVRVFRTFRVITPDDLDEAVGASTIVNVGSEVEGVCMSLPGFLLAVVFLLSVLVGSCLLCTYFWLKLQRRTKSFQAAKTVHLEAFPISKA</sequence>
<organism evidence="4 5">
    <name type="scientific">Coptotermes formosanus</name>
    <name type="common">Formosan subterranean termite</name>
    <dbReference type="NCBI Taxonomy" id="36987"/>
    <lineage>
        <taxon>Eukaryota</taxon>
        <taxon>Metazoa</taxon>
        <taxon>Ecdysozoa</taxon>
        <taxon>Arthropoda</taxon>
        <taxon>Hexapoda</taxon>
        <taxon>Insecta</taxon>
        <taxon>Pterygota</taxon>
        <taxon>Neoptera</taxon>
        <taxon>Polyneoptera</taxon>
        <taxon>Dictyoptera</taxon>
        <taxon>Blattodea</taxon>
        <taxon>Blattoidea</taxon>
        <taxon>Termitoidae</taxon>
        <taxon>Rhinotermitidae</taxon>
        <taxon>Coptotermes</taxon>
    </lineage>
</organism>
<protein>
    <recommendedName>
        <fullName evidence="3">ZP domain-containing protein</fullName>
    </recommendedName>
</protein>
<evidence type="ECO:0000313" key="5">
    <source>
        <dbReference type="Proteomes" id="UP000502823"/>
    </source>
</evidence>
<keyword evidence="2" id="KW-0812">Transmembrane</keyword>
<dbReference type="OrthoDB" id="10068552at2759"/>